<keyword evidence="2" id="KW-1185">Reference proteome</keyword>
<name>A0A067FWE6_CITSI</name>
<evidence type="ECO:0000313" key="1">
    <source>
        <dbReference type="EMBL" id="KDO71684.1"/>
    </source>
</evidence>
<accession>A0A067FWE6</accession>
<gene>
    <name evidence="1" type="ORF">CISIN_1g035105mg</name>
</gene>
<dbReference type="Proteomes" id="UP000027120">
    <property type="component" value="Unassembled WGS sequence"/>
</dbReference>
<dbReference type="EMBL" id="KK784888">
    <property type="protein sequence ID" value="KDO71684.1"/>
    <property type="molecule type" value="Genomic_DNA"/>
</dbReference>
<dbReference type="AlphaFoldDB" id="A0A067FWE6"/>
<reference evidence="1 2" key="1">
    <citation type="submission" date="2014-04" db="EMBL/GenBank/DDBJ databases">
        <authorList>
            <consortium name="International Citrus Genome Consortium"/>
            <person name="Gmitter F."/>
            <person name="Chen C."/>
            <person name="Farmerie W."/>
            <person name="Harkins T."/>
            <person name="Desany B."/>
            <person name="Mohiuddin M."/>
            <person name="Kodira C."/>
            <person name="Borodovsky M."/>
            <person name="Lomsadze A."/>
            <person name="Burns P."/>
            <person name="Jenkins J."/>
            <person name="Prochnik S."/>
            <person name="Shu S."/>
            <person name="Chapman J."/>
            <person name="Pitluck S."/>
            <person name="Schmutz J."/>
            <person name="Rokhsar D."/>
        </authorList>
    </citation>
    <scope>NUCLEOTIDE SEQUENCE</scope>
</reference>
<protein>
    <submittedName>
        <fullName evidence="1">Uncharacterized protein</fullName>
    </submittedName>
</protein>
<sequence>MVVGRDKTSHVCNCFSIRTNHQMFKFRFFIRILVNLSHQILHVSTITSSLRPHSIQHCGTLNPAYRISLVYPS</sequence>
<proteinExistence type="predicted"/>
<organism evidence="1 2">
    <name type="scientific">Citrus sinensis</name>
    <name type="common">Sweet orange</name>
    <name type="synonym">Citrus aurantium var. sinensis</name>
    <dbReference type="NCBI Taxonomy" id="2711"/>
    <lineage>
        <taxon>Eukaryota</taxon>
        <taxon>Viridiplantae</taxon>
        <taxon>Streptophyta</taxon>
        <taxon>Embryophyta</taxon>
        <taxon>Tracheophyta</taxon>
        <taxon>Spermatophyta</taxon>
        <taxon>Magnoliopsida</taxon>
        <taxon>eudicotyledons</taxon>
        <taxon>Gunneridae</taxon>
        <taxon>Pentapetalae</taxon>
        <taxon>rosids</taxon>
        <taxon>malvids</taxon>
        <taxon>Sapindales</taxon>
        <taxon>Rutaceae</taxon>
        <taxon>Aurantioideae</taxon>
        <taxon>Citrus</taxon>
    </lineage>
</organism>
<evidence type="ECO:0000313" key="2">
    <source>
        <dbReference type="Proteomes" id="UP000027120"/>
    </source>
</evidence>